<dbReference type="Pfam" id="PF13424">
    <property type="entry name" value="TPR_12"/>
    <property type="match status" value="1"/>
</dbReference>
<accession>A0A2S4KTN4</accession>
<proteinExistence type="predicted"/>
<organism evidence="1 2">
    <name type="scientific">Tolypocladium paradoxum</name>
    <dbReference type="NCBI Taxonomy" id="94208"/>
    <lineage>
        <taxon>Eukaryota</taxon>
        <taxon>Fungi</taxon>
        <taxon>Dikarya</taxon>
        <taxon>Ascomycota</taxon>
        <taxon>Pezizomycotina</taxon>
        <taxon>Sordariomycetes</taxon>
        <taxon>Hypocreomycetidae</taxon>
        <taxon>Hypocreales</taxon>
        <taxon>Ophiocordycipitaceae</taxon>
        <taxon>Tolypocladium</taxon>
    </lineage>
</organism>
<keyword evidence="2" id="KW-1185">Reference proteome</keyword>
<dbReference type="InterPro" id="IPR053137">
    <property type="entry name" value="NLR-like"/>
</dbReference>
<dbReference type="PANTHER" id="PTHR46082">
    <property type="entry name" value="ATP/GTP-BINDING PROTEIN-RELATED"/>
    <property type="match status" value="1"/>
</dbReference>
<dbReference type="Gene3D" id="1.25.40.10">
    <property type="entry name" value="Tetratricopeptide repeat domain"/>
    <property type="match status" value="1"/>
</dbReference>
<dbReference type="SUPFAM" id="SSF48452">
    <property type="entry name" value="TPR-like"/>
    <property type="match status" value="1"/>
</dbReference>
<name>A0A2S4KTN4_9HYPO</name>
<sequence>MELDDATHLLENSLGQQGPLHDTDSSAELLKELTFLPLAITQAAAYMNRNGVSIAEYLGLWRDAEQSVVSLMTREFRDPTRYSATQSAVATAWFVSFESIRVSDAIAADLLSFISCVEPKSIPRSMLPELGPTEQMVNAIGTLCSYTLLTRRKDDMFDTHSLVHLASRIWVDRQGLAVGMTKTVMQHLAAIFPSSEHTSRPKWQAHLPHAFRVLREGAGLDLQQRSGREIHGNRLEKVCRWRESHLPEDDNSLLASQHALARASRADGQIRRAVELLEHVVAVRERVLERNHPDLLSSQHVLAIATRANGSVSKAIELLERVVSARNKTLSKNDPDRLAAQHTLARAYEADGRIKESTELLEEVQAITQTD</sequence>
<evidence type="ECO:0000313" key="2">
    <source>
        <dbReference type="Proteomes" id="UP000237481"/>
    </source>
</evidence>
<dbReference type="EMBL" id="PKSG01000679">
    <property type="protein sequence ID" value="POR33548.1"/>
    <property type="molecule type" value="Genomic_DNA"/>
</dbReference>
<dbReference type="STRING" id="94208.A0A2S4KTN4"/>
<dbReference type="Proteomes" id="UP000237481">
    <property type="component" value="Unassembled WGS sequence"/>
</dbReference>
<dbReference type="AlphaFoldDB" id="A0A2S4KTN4"/>
<reference evidence="1 2" key="1">
    <citation type="submission" date="2018-01" db="EMBL/GenBank/DDBJ databases">
        <title>Harnessing the power of phylogenomics to disentangle the directionality and signatures of interkingdom host jumping in the parasitic fungal genus Tolypocladium.</title>
        <authorList>
            <person name="Quandt C.A."/>
            <person name="Patterson W."/>
            <person name="Spatafora J.W."/>
        </authorList>
    </citation>
    <scope>NUCLEOTIDE SEQUENCE [LARGE SCALE GENOMIC DNA]</scope>
    <source>
        <strain evidence="1 2">NRBC 100945</strain>
    </source>
</reference>
<dbReference type="InterPro" id="IPR011990">
    <property type="entry name" value="TPR-like_helical_dom_sf"/>
</dbReference>
<dbReference type="PANTHER" id="PTHR46082:SF11">
    <property type="entry name" value="AAA+ ATPASE DOMAIN-CONTAINING PROTEIN-RELATED"/>
    <property type="match status" value="1"/>
</dbReference>
<comment type="caution">
    <text evidence="1">The sequence shown here is derived from an EMBL/GenBank/DDBJ whole genome shotgun (WGS) entry which is preliminary data.</text>
</comment>
<protein>
    <submittedName>
        <fullName evidence="1">Kinesin light chain</fullName>
    </submittedName>
</protein>
<gene>
    <name evidence="1" type="ORF">TPAR_06246</name>
</gene>
<evidence type="ECO:0000313" key="1">
    <source>
        <dbReference type="EMBL" id="POR33548.1"/>
    </source>
</evidence>
<dbReference type="OrthoDB" id="1658288at2759"/>